<dbReference type="InterPro" id="IPR011990">
    <property type="entry name" value="TPR-like_helical_dom_sf"/>
</dbReference>
<keyword evidence="1" id="KW-0802">TPR repeat</keyword>
<keyword evidence="2" id="KW-0732">Signal</keyword>
<feature type="repeat" description="TPR" evidence="1">
    <location>
        <begin position="119"/>
        <end position="152"/>
    </location>
</feature>
<feature type="chain" id="PRO_5047487238" evidence="2">
    <location>
        <begin position="30"/>
        <end position="258"/>
    </location>
</feature>
<reference evidence="3 4" key="1">
    <citation type="submission" date="2021-04" db="EMBL/GenBank/DDBJ databases">
        <authorList>
            <person name="Huq M.A."/>
        </authorList>
    </citation>
    <scope>NUCLEOTIDE SEQUENCE [LARGE SCALE GENOMIC DNA]</scope>
    <source>
        <strain evidence="3 4">MAH-13</strain>
    </source>
</reference>
<gene>
    <name evidence="3" type="ORF">J7I44_09260</name>
</gene>
<evidence type="ECO:0000313" key="3">
    <source>
        <dbReference type="EMBL" id="MBP1474490.1"/>
    </source>
</evidence>
<dbReference type="EMBL" id="JAGJRS010000018">
    <property type="protein sequence ID" value="MBP1474490.1"/>
    <property type="molecule type" value="Genomic_DNA"/>
</dbReference>
<evidence type="ECO:0000256" key="1">
    <source>
        <dbReference type="PROSITE-ProRule" id="PRU00339"/>
    </source>
</evidence>
<protein>
    <submittedName>
        <fullName evidence="3">Tetratricopeptide repeat protein</fullName>
    </submittedName>
</protein>
<accession>A0ABS4DN64</accession>
<name>A0ABS4DN64_9GAMM</name>
<dbReference type="Proteomes" id="UP000823790">
    <property type="component" value="Unassembled WGS sequence"/>
</dbReference>
<feature type="signal peptide" evidence="2">
    <location>
        <begin position="1"/>
        <end position="29"/>
    </location>
</feature>
<proteinExistence type="predicted"/>
<dbReference type="RefSeq" id="WP_209619342.1">
    <property type="nucleotide sequence ID" value="NZ_JAGJRS010000018.1"/>
</dbReference>
<dbReference type="PROSITE" id="PS51257">
    <property type="entry name" value="PROKAR_LIPOPROTEIN"/>
    <property type="match status" value="1"/>
</dbReference>
<dbReference type="Pfam" id="PF13181">
    <property type="entry name" value="TPR_8"/>
    <property type="match status" value="1"/>
</dbReference>
<dbReference type="SMART" id="SM00028">
    <property type="entry name" value="TPR"/>
    <property type="match status" value="3"/>
</dbReference>
<keyword evidence="4" id="KW-1185">Reference proteome</keyword>
<evidence type="ECO:0000313" key="4">
    <source>
        <dbReference type="Proteomes" id="UP000823790"/>
    </source>
</evidence>
<dbReference type="SUPFAM" id="SSF48452">
    <property type="entry name" value="TPR-like"/>
    <property type="match status" value="1"/>
</dbReference>
<evidence type="ECO:0000256" key="2">
    <source>
        <dbReference type="SAM" id="SignalP"/>
    </source>
</evidence>
<dbReference type="Gene3D" id="1.25.40.10">
    <property type="entry name" value="Tetratricopeptide repeat domain"/>
    <property type="match status" value="1"/>
</dbReference>
<sequence>MLRVARHLAGWGIALLLAACAGAPGRTAAAGSGTTPPDGDADVQSVIKGVQMVRDGQVMAALDGPLDSVIARYEAAYAHTDAIVYSARGAEDALIYASLPGTANPQRPKKVLVLGPAWAMAYWARGFAYNELARYDDAIAQLRKALERAPMDSQYHLEIGFAYQGKHQWDESLAHYKEAQTDAPFTAANVPDTTCKALRGQGFALTEMHRYDEARAAYHACLKLIPGEPRSLAELQYIEQQAASKATEKASGPGAPGP</sequence>
<dbReference type="InterPro" id="IPR019734">
    <property type="entry name" value="TPR_rpt"/>
</dbReference>
<dbReference type="PROSITE" id="PS50005">
    <property type="entry name" value="TPR"/>
    <property type="match status" value="1"/>
</dbReference>
<organism evidence="3 4">
    <name type="scientific">Frateuria flava</name>
    <dbReference type="NCBI Taxonomy" id="2821489"/>
    <lineage>
        <taxon>Bacteria</taxon>
        <taxon>Pseudomonadati</taxon>
        <taxon>Pseudomonadota</taxon>
        <taxon>Gammaproteobacteria</taxon>
        <taxon>Lysobacterales</taxon>
        <taxon>Rhodanobacteraceae</taxon>
        <taxon>Frateuria</taxon>
    </lineage>
</organism>
<comment type="caution">
    <text evidence="3">The sequence shown here is derived from an EMBL/GenBank/DDBJ whole genome shotgun (WGS) entry which is preliminary data.</text>
</comment>